<evidence type="ECO:0000313" key="3">
    <source>
        <dbReference type="Proteomes" id="UP001345013"/>
    </source>
</evidence>
<protein>
    <submittedName>
        <fullName evidence="2">Uncharacterized protein</fullName>
    </submittedName>
</protein>
<keyword evidence="3" id="KW-1185">Reference proteome</keyword>
<organism evidence="2 3">
    <name type="scientific">Lithohypha guttulata</name>
    <dbReference type="NCBI Taxonomy" id="1690604"/>
    <lineage>
        <taxon>Eukaryota</taxon>
        <taxon>Fungi</taxon>
        <taxon>Dikarya</taxon>
        <taxon>Ascomycota</taxon>
        <taxon>Pezizomycotina</taxon>
        <taxon>Eurotiomycetes</taxon>
        <taxon>Chaetothyriomycetidae</taxon>
        <taxon>Chaetothyriales</taxon>
        <taxon>Trichomeriaceae</taxon>
        <taxon>Lithohypha</taxon>
    </lineage>
</organism>
<evidence type="ECO:0000313" key="2">
    <source>
        <dbReference type="EMBL" id="KAK5071371.1"/>
    </source>
</evidence>
<sequence>MPHSKTPGGQAASAKFQKQEAQGKGLGADNAPGHTEGGKPGDAPVASDSYAGTTGVDNGTNQPGEAGNVGAPVGAMGSETINQGNQK</sequence>
<accession>A0ABR0JTF9</accession>
<gene>
    <name evidence="2" type="ORF">LTR24_010580</name>
</gene>
<feature type="compositionally biased region" description="Polar residues" evidence="1">
    <location>
        <begin position="50"/>
        <end position="63"/>
    </location>
</feature>
<reference evidence="2 3" key="1">
    <citation type="submission" date="2023-08" db="EMBL/GenBank/DDBJ databases">
        <title>Black Yeasts Isolated from many extreme environments.</title>
        <authorList>
            <person name="Coleine C."/>
            <person name="Stajich J.E."/>
            <person name="Selbmann L."/>
        </authorList>
    </citation>
    <scope>NUCLEOTIDE SEQUENCE [LARGE SCALE GENOMIC DNA]</scope>
    <source>
        <strain evidence="2 3">CCFEE 5885</strain>
    </source>
</reference>
<name>A0ABR0JTF9_9EURO</name>
<dbReference type="Proteomes" id="UP001345013">
    <property type="component" value="Unassembled WGS sequence"/>
</dbReference>
<proteinExistence type="predicted"/>
<comment type="caution">
    <text evidence="2">The sequence shown here is derived from an EMBL/GenBank/DDBJ whole genome shotgun (WGS) entry which is preliminary data.</text>
</comment>
<dbReference type="EMBL" id="JAVRRG010000364">
    <property type="protein sequence ID" value="KAK5071371.1"/>
    <property type="molecule type" value="Genomic_DNA"/>
</dbReference>
<evidence type="ECO:0000256" key="1">
    <source>
        <dbReference type="SAM" id="MobiDB-lite"/>
    </source>
</evidence>
<feature type="region of interest" description="Disordered" evidence="1">
    <location>
        <begin position="1"/>
        <end position="87"/>
    </location>
</feature>